<proteinExistence type="predicted"/>
<dbReference type="InterPro" id="IPR051083">
    <property type="entry name" value="GrpII_Intron_Splice-Mob/Def"/>
</dbReference>
<protein>
    <submittedName>
        <fullName evidence="3">Group II intron reverse transcriptase/maturase</fullName>
    </submittedName>
</protein>
<dbReference type="InterPro" id="IPR043502">
    <property type="entry name" value="DNA/RNA_pol_sf"/>
</dbReference>
<keyword evidence="3" id="KW-0695">RNA-directed DNA polymerase</keyword>
<evidence type="ECO:0000313" key="3">
    <source>
        <dbReference type="EMBL" id="RBP86565.1"/>
    </source>
</evidence>
<dbReference type="PANTHER" id="PTHR34047">
    <property type="entry name" value="NUCLEAR INTRON MATURASE 1, MITOCHONDRIAL-RELATED"/>
    <property type="match status" value="1"/>
</dbReference>
<dbReference type="PANTHER" id="PTHR34047:SF8">
    <property type="entry name" value="PROTEIN YKFC"/>
    <property type="match status" value="1"/>
</dbReference>
<dbReference type="SUPFAM" id="SSF56672">
    <property type="entry name" value="DNA/RNA polymerases"/>
    <property type="match status" value="1"/>
</dbReference>
<dbReference type="PROSITE" id="PS50878">
    <property type="entry name" value="RT_POL"/>
    <property type="match status" value="1"/>
</dbReference>
<sequence length="651" mass="75908">MPLKRLLVIDLNIPHGNGAFVVVRNRESLLHGEGRQFTSPIRIWGGSRGTMRNPEVLLGNLKRHSSDENYKYQQLYRNLYNRELLLLAYQNISGNAGAMTPGVDGKTVSEMSLERLEQLIDRLKNSSYQPNPVRRTHIPKKNGGKRPLGLPSADDKVVQEAVRMMLEAIYEGSFTDTSHGFRPNRSCHTALSHLKANFTGTKWFVEGDIKGFFDNIDHHILVNLLRKRVRDERFIDLIWKFLRAGYVADWKWNKTYSGAPQGGIISPILSNVYLNELDKFMIRFANSFNTGIERKKFRPYLNAQQNVLRNKKKLRQKAHLMSDDEKIQIKEKIRHYENEWRSMPAMDPMDSNFRRIQYVRYADDFIVGVIGSKADAESVKQEITNYLYSELKLELSQDKTLITHNTKEAKFLGYVITVYQPSTDSKKYSGLIKLEMPRESWVKKLQQYQAIDMTQKRWKSTHRTYLVPLEDIEIVSTYNAEIRGLYNYYKLAVNVGYEMHKFYFFMKWSFLKTMANKYRSKVSEQHRKYQNNGRLIIRYETKKGPKERAFYDEGFKRSKSLVSAGNSNIDRLADTFNFNSINSLGSRLKAKVCEACGATNKPLQMHHTKRLKDLKGKNLTRIEFLMIARNRKTVAVCEDCHLKYHHGNHKH</sequence>
<dbReference type="Pfam" id="PF00078">
    <property type="entry name" value="RVT_1"/>
    <property type="match status" value="2"/>
</dbReference>
<gene>
    <name evidence="3" type="ORF">DFO70_12532</name>
</gene>
<dbReference type="InterPro" id="IPR024937">
    <property type="entry name" value="Domain_X"/>
</dbReference>
<comment type="caution">
    <text evidence="3">The sequence shown here is derived from an EMBL/GenBank/DDBJ whole genome shotgun (WGS) entry which is preliminary data.</text>
</comment>
<evidence type="ECO:0000313" key="4">
    <source>
        <dbReference type="Proteomes" id="UP000252731"/>
    </source>
</evidence>
<accession>A0A366JHU5</accession>
<dbReference type="InterPro" id="IPR049030">
    <property type="entry name" value="AI2M-like_HNH"/>
</dbReference>
<feature type="region of interest" description="Disordered" evidence="1">
    <location>
        <begin position="127"/>
        <end position="152"/>
    </location>
</feature>
<dbReference type="Pfam" id="PF21368">
    <property type="entry name" value="AI2M-like_HNH"/>
    <property type="match status" value="1"/>
</dbReference>
<dbReference type="GO" id="GO:0006397">
    <property type="term" value="P:mRNA processing"/>
    <property type="evidence" value="ECO:0007669"/>
    <property type="project" value="InterPro"/>
</dbReference>
<dbReference type="GO" id="GO:0003964">
    <property type="term" value="F:RNA-directed DNA polymerase activity"/>
    <property type="evidence" value="ECO:0007669"/>
    <property type="project" value="UniProtKB-KW"/>
</dbReference>
<feature type="compositionally biased region" description="Basic residues" evidence="1">
    <location>
        <begin position="134"/>
        <end position="144"/>
    </location>
</feature>
<evidence type="ECO:0000259" key="2">
    <source>
        <dbReference type="PROSITE" id="PS50878"/>
    </source>
</evidence>
<name>A0A366JHU5_CYTFI</name>
<dbReference type="NCBIfam" id="TIGR04416">
    <property type="entry name" value="group_II_RT_mat"/>
    <property type="match status" value="1"/>
</dbReference>
<organism evidence="3 4">
    <name type="scientific">Cytobacillus firmus</name>
    <name type="common">Bacillus firmus</name>
    <dbReference type="NCBI Taxonomy" id="1399"/>
    <lineage>
        <taxon>Bacteria</taxon>
        <taxon>Bacillati</taxon>
        <taxon>Bacillota</taxon>
        <taxon>Bacilli</taxon>
        <taxon>Bacillales</taxon>
        <taxon>Bacillaceae</taxon>
        <taxon>Cytobacillus</taxon>
    </lineage>
</organism>
<dbReference type="InterPro" id="IPR000477">
    <property type="entry name" value="RT_dom"/>
</dbReference>
<evidence type="ECO:0000256" key="1">
    <source>
        <dbReference type="SAM" id="MobiDB-lite"/>
    </source>
</evidence>
<reference evidence="3 4" key="1">
    <citation type="submission" date="2018-06" db="EMBL/GenBank/DDBJ databases">
        <title>Freshwater and sediment microbial communities from various areas in North America, analyzing microbe dynamics in response to fracking.</title>
        <authorList>
            <person name="Lamendella R."/>
        </authorList>
    </citation>
    <scope>NUCLEOTIDE SEQUENCE [LARGE SCALE GENOMIC DNA]</scope>
    <source>
        <strain evidence="3 4">14_TX</strain>
    </source>
</reference>
<feature type="domain" description="Reverse transcriptase" evidence="2">
    <location>
        <begin position="119"/>
        <end position="416"/>
    </location>
</feature>
<dbReference type="EMBL" id="QNSF01000025">
    <property type="protein sequence ID" value="RBP86565.1"/>
    <property type="molecule type" value="Genomic_DNA"/>
</dbReference>
<dbReference type="AlphaFoldDB" id="A0A366JHU5"/>
<dbReference type="InterPro" id="IPR030931">
    <property type="entry name" value="Group_II_RT_mat"/>
</dbReference>
<dbReference type="Pfam" id="PF01348">
    <property type="entry name" value="Intron_maturas2"/>
    <property type="match status" value="1"/>
</dbReference>
<dbReference type="CDD" id="cd01651">
    <property type="entry name" value="RT_G2_intron"/>
    <property type="match status" value="1"/>
</dbReference>
<keyword evidence="4" id="KW-1185">Reference proteome</keyword>
<dbReference type="Proteomes" id="UP000252731">
    <property type="component" value="Unassembled WGS sequence"/>
</dbReference>
<keyword evidence="3" id="KW-0808">Transferase</keyword>
<keyword evidence="3" id="KW-0548">Nucleotidyltransferase</keyword>